<dbReference type="InterPro" id="IPR000847">
    <property type="entry name" value="LysR_HTH_N"/>
</dbReference>
<feature type="domain" description="HTH lysR-type" evidence="5">
    <location>
        <begin position="1"/>
        <end position="62"/>
    </location>
</feature>
<keyword evidence="4" id="KW-0804">Transcription</keyword>
<dbReference type="PANTHER" id="PTHR30126">
    <property type="entry name" value="HTH-TYPE TRANSCRIPTIONAL REGULATOR"/>
    <property type="match status" value="1"/>
</dbReference>
<comment type="caution">
    <text evidence="6">The sequence shown here is derived from an EMBL/GenBank/DDBJ whole genome shotgun (WGS) entry which is preliminary data.</text>
</comment>
<dbReference type="SUPFAM" id="SSF46785">
    <property type="entry name" value="Winged helix' DNA-binding domain"/>
    <property type="match status" value="1"/>
</dbReference>
<name>A0ABV6MWU8_9PSEU</name>
<evidence type="ECO:0000256" key="4">
    <source>
        <dbReference type="ARBA" id="ARBA00023163"/>
    </source>
</evidence>
<dbReference type="InterPro" id="IPR005119">
    <property type="entry name" value="LysR_subst-bd"/>
</dbReference>
<proteinExistence type="inferred from homology"/>
<protein>
    <submittedName>
        <fullName evidence="6">LysR family transcriptional regulator</fullName>
    </submittedName>
</protein>
<dbReference type="InterPro" id="IPR036388">
    <property type="entry name" value="WH-like_DNA-bd_sf"/>
</dbReference>
<evidence type="ECO:0000256" key="3">
    <source>
        <dbReference type="ARBA" id="ARBA00023125"/>
    </source>
</evidence>
<evidence type="ECO:0000313" key="7">
    <source>
        <dbReference type="Proteomes" id="UP001589810"/>
    </source>
</evidence>
<comment type="similarity">
    <text evidence="1">Belongs to the LysR transcriptional regulatory family.</text>
</comment>
<dbReference type="Gene3D" id="1.10.10.10">
    <property type="entry name" value="Winged helix-like DNA-binding domain superfamily/Winged helix DNA-binding domain"/>
    <property type="match status" value="1"/>
</dbReference>
<keyword evidence="7" id="KW-1185">Reference proteome</keyword>
<dbReference type="Gene3D" id="3.40.190.290">
    <property type="match status" value="1"/>
</dbReference>
<keyword evidence="3" id="KW-0238">DNA-binding</keyword>
<dbReference type="PRINTS" id="PR00039">
    <property type="entry name" value="HTHLYSR"/>
</dbReference>
<evidence type="ECO:0000259" key="5">
    <source>
        <dbReference type="PROSITE" id="PS50931"/>
    </source>
</evidence>
<dbReference type="PANTHER" id="PTHR30126:SF39">
    <property type="entry name" value="HTH-TYPE TRANSCRIPTIONAL REGULATOR CYSL"/>
    <property type="match status" value="1"/>
</dbReference>
<evidence type="ECO:0000256" key="1">
    <source>
        <dbReference type="ARBA" id="ARBA00009437"/>
    </source>
</evidence>
<dbReference type="Pfam" id="PF03466">
    <property type="entry name" value="LysR_substrate"/>
    <property type="match status" value="1"/>
</dbReference>
<dbReference type="InterPro" id="IPR036390">
    <property type="entry name" value="WH_DNA-bd_sf"/>
</dbReference>
<reference evidence="6 7" key="1">
    <citation type="submission" date="2024-09" db="EMBL/GenBank/DDBJ databases">
        <authorList>
            <person name="Sun Q."/>
            <person name="Mori K."/>
        </authorList>
    </citation>
    <scope>NUCLEOTIDE SEQUENCE [LARGE SCALE GENOMIC DNA]</scope>
    <source>
        <strain evidence="6 7">TBRC 1432</strain>
    </source>
</reference>
<gene>
    <name evidence="6" type="ORF">ACFFH7_24930</name>
</gene>
<dbReference type="Proteomes" id="UP001589810">
    <property type="component" value="Unassembled WGS sequence"/>
</dbReference>
<dbReference type="CDD" id="cd05466">
    <property type="entry name" value="PBP2_LTTR_substrate"/>
    <property type="match status" value="1"/>
</dbReference>
<keyword evidence="2" id="KW-0805">Transcription regulation</keyword>
<sequence length="293" mass="32158">MSTAQDLVALRSFLAVYRTGGVARAAEQLGLSQPAVSHHLRTVESFAGRPLFARAGRGIAPTEAGHVLAAEIASHLDGLDLVIDGRRTLDAGPVFLGAPATQFDQHIAAALGPLADEGICLRHRIGLSDDLVSALLDDRLDIAVVTKIEGAPRQRLHLRHWFDEEFVLVGRPDQPPFLPEDVARRRFVGYSEEMPMFRRYFRSCWDIPAPPAAVTIPDMTSILTYVRHSTLLSVVPIHYARPFLDAGLLSLLHRPATPVLNPIYLATRRSRQNRPHLKSVFDALLASAARPGT</sequence>
<dbReference type="EMBL" id="JBHLUD010000008">
    <property type="protein sequence ID" value="MFC0544773.1"/>
    <property type="molecule type" value="Genomic_DNA"/>
</dbReference>
<accession>A0ABV6MWU8</accession>
<dbReference type="SUPFAM" id="SSF53850">
    <property type="entry name" value="Periplasmic binding protein-like II"/>
    <property type="match status" value="1"/>
</dbReference>
<evidence type="ECO:0000313" key="6">
    <source>
        <dbReference type="EMBL" id="MFC0544773.1"/>
    </source>
</evidence>
<dbReference type="PROSITE" id="PS50931">
    <property type="entry name" value="HTH_LYSR"/>
    <property type="match status" value="1"/>
</dbReference>
<organism evidence="6 7">
    <name type="scientific">Kutzneria chonburiensis</name>
    <dbReference type="NCBI Taxonomy" id="1483604"/>
    <lineage>
        <taxon>Bacteria</taxon>
        <taxon>Bacillati</taxon>
        <taxon>Actinomycetota</taxon>
        <taxon>Actinomycetes</taxon>
        <taxon>Pseudonocardiales</taxon>
        <taxon>Pseudonocardiaceae</taxon>
        <taxon>Kutzneria</taxon>
    </lineage>
</organism>
<dbReference type="RefSeq" id="WP_379794237.1">
    <property type="nucleotide sequence ID" value="NZ_JBHLUD010000008.1"/>
</dbReference>
<evidence type="ECO:0000256" key="2">
    <source>
        <dbReference type="ARBA" id="ARBA00023015"/>
    </source>
</evidence>
<dbReference type="Pfam" id="PF00126">
    <property type="entry name" value="HTH_1"/>
    <property type="match status" value="1"/>
</dbReference>